<name>A0AAF0UQH4_SOLVR</name>
<evidence type="ECO:0000313" key="2">
    <source>
        <dbReference type="Proteomes" id="UP001234989"/>
    </source>
</evidence>
<proteinExistence type="predicted"/>
<gene>
    <name evidence="1" type="ORF">MTR67_043902</name>
</gene>
<reference evidence="1" key="1">
    <citation type="submission" date="2023-08" db="EMBL/GenBank/DDBJ databases">
        <title>A de novo genome assembly of Solanum verrucosum Schlechtendal, a Mexican diploid species geographically isolated from the other diploid A-genome species in potato relatives.</title>
        <authorList>
            <person name="Hosaka K."/>
        </authorList>
    </citation>
    <scope>NUCLEOTIDE SEQUENCE</scope>
    <source>
        <tissue evidence="1">Young leaves</tissue>
    </source>
</reference>
<accession>A0AAF0UQH4</accession>
<dbReference type="AlphaFoldDB" id="A0AAF0UQH4"/>
<evidence type="ECO:0000313" key="1">
    <source>
        <dbReference type="EMBL" id="WMV50517.1"/>
    </source>
</evidence>
<sequence>MMRVHLGANNGSRVLATFRV</sequence>
<dbReference type="EMBL" id="CP133621">
    <property type="protein sequence ID" value="WMV50517.1"/>
    <property type="molecule type" value="Genomic_DNA"/>
</dbReference>
<keyword evidence="2" id="KW-1185">Reference proteome</keyword>
<organism evidence="1 2">
    <name type="scientific">Solanum verrucosum</name>
    <dbReference type="NCBI Taxonomy" id="315347"/>
    <lineage>
        <taxon>Eukaryota</taxon>
        <taxon>Viridiplantae</taxon>
        <taxon>Streptophyta</taxon>
        <taxon>Embryophyta</taxon>
        <taxon>Tracheophyta</taxon>
        <taxon>Spermatophyta</taxon>
        <taxon>Magnoliopsida</taxon>
        <taxon>eudicotyledons</taxon>
        <taxon>Gunneridae</taxon>
        <taxon>Pentapetalae</taxon>
        <taxon>asterids</taxon>
        <taxon>lamiids</taxon>
        <taxon>Solanales</taxon>
        <taxon>Solanaceae</taxon>
        <taxon>Solanoideae</taxon>
        <taxon>Solaneae</taxon>
        <taxon>Solanum</taxon>
    </lineage>
</organism>
<protein>
    <submittedName>
        <fullName evidence="1">Uncharacterized protein</fullName>
    </submittedName>
</protein>
<dbReference type="Proteomes" id="UP001234989">
    <property type="component" value="Chromosome 10"/>
</dbReference>